<dbReference type="InterPro" id="IPR000192">
    <property type="entry name" value="Aminotrans_V_dom"/>
</dbReference>
<evidence type="ECO:0000313" key="7">
    <source>
        <dbReference type="Proteomes" id="UP001501195"/>
    </source>
</evidence>
<dbReference type="SUPFAM" id="SSF53383">
    <property type="entry name" value="PLP-dependent transferases"/>
    <property type="match status" value="1"/>
</dbReference>
<proteinExistence type="inferred from homology"/>
<dbReference type="PANTHER" id="PTHR43586:SF24">
    <property type="entry name" value="BLR4730 PROTEIN"/>
    <property type="match status" value="1"/>
</dbReference>
<dbReference type="GO" id="GO:0008483">
    <property type="term" value="F:transaminase activity"/>
    <property type="evidence" value="ECO:0007669"/>
    <property type="project" value="UniProtKB-KW"/>
</dbReference>
<comment type="caution">
    <text evidence="6">The sequence shown here is derived from an EMBL/GenBank/DDBJ whole genome shotgun (WGS) entry which is preliminary data.</text>
</comment>
<dbReference type="InterPro" id="IPR015424">
    <property type="entry name" value="PyrdxlP-dep_Trfase"/>
</dbReference>
<evidence type="ECO:0000256" key="4">
    <source>
        <dbReference type="RuleBase" id="RU004504"/>
    </source>
</evidence>
<dbReference type="Gene3D" id="3.90.1150.10">
    <property type="entry name" value="Aspartate Aminotransferase, domain 1"/>
    <property type="match status" value="1"/>
</dbReference>
<evidence type="ECO:0000259" key="5">
    <source>
        <dbReference type="Pfam" id="PF00266"/>
    </source>
</evidence>
<comment type="similarity">
    <text evidence="3">Belongs to the class-V pyridoxal-phosphate-dependent aminotransferase family.</text>
</comment>
<keyword evidence="6" id="KW-0032">Aminotransferase</keyword>
<comment type="cofactor">
    <cofactor evidence="1 4">
        <name>pyridoxal 5'-phosphate</name>
        <dbReference type="ChEBI" id="CHEBI:597326"/>
    </cofactor>
</comment>
<evidence type="ECO:0000313" key="6">
    <source>
        <dbReference type="EMBL" id="GAA4985883.1"/>
    </source>
</evidence>
<evidence type="ECO:0000256" key="2">
    <source>
        <dbReference type="ARBA" id="ARBA00022898"/>
    </source>
</evidence>
<dbReference type="PROSITE" id="PS00595">
    <property type="entry name" value="AA_TRANSFER_CLASS_5"/>
    <property type="match status" value="1"/>
</dbReference>
<keyword evidence="7" id="KW-1185">Reference proteome</keyword>
<dbReference type="EMBL" id="BAABIL010000406">
    <property type="protein sequence ID" value="GAA4985883.1"/>
    <property type="molecule type" value="Genomic_DNA"/>
</dbReference>
<organism evidence="6 7">
    <name type="scientific">Kineococcus glutinatus</name>
    <dbReference type="NCBI Taxonomy" id="1070872"/>
    <lineage>
        <taxon>Bacteria</taxon>
        <taxon>Bacillati</taxon>
        <taxon>Actinomycetota</taxon>
        <taxon>Actinomycetes</taxon>
        <taxon>Kineosporiales</taxon>
        <taxon>Kineosporiaceae</taxon>
        <taxon>Kineococcus</taxon>
    </lineage>
</organism>
<sequence>MVDRPRRGRRAEPGRAGGAALSAPALDVARARRETPGTAHVAHLDNAGAALPPAVVTEAVVGHLRLEARTGGYAAAAAAAGDVAATYAAVARLLGCAPEEIALTGSATAAWRAAFSGLRFRRGQRVLTGRSEYAGNLIALLQAAARTGVVVEVVDDDEHGQLDVADLRRRLDDDVALVAVTHVPTSGGLVNPVAEVGRLCREAGTLFLLDACQSVGQLPVDVAGIGCDFLTATGRKFLRAPRGTGFLYASPRTRHVEPLFPDLRSAELTGPDRYAVRDDARRFETWEHDVAGRIGLGVAVEHALGWGLPAIRDRVRDLAAGLRARLRERPGTAVHDRGLQRCGIVTFTVEGVPAADVRRALASAGVTTAVSAAASAPLDLGARGLPDVVRASVHYYNDEDDLGRLLAALPAPRPR</sequence>
<gene>
    <name evidence="6" type="ORF">GCM10023225_25560</name>
</gene>
<protein>
    <submittedName>
        <fullName evidence="6">Aminotransferase class V-fold PLP-dependent enzyme</fullName>
    </submittedName>
</protein>
<evidence type="ECO:0000256" key="1">
    <source>
        <dbReference type="ARBA" id="ARBA00001933"/>
    </source>
</evidence>
<dbReference type="Pfam" id="PF00266">
    <property type="entry name" value="Aminotran_5"/>
    <property type="match status" value="1"/>
</dbReference>
<evidence type="ECO:0000256" key="3">
    <source>
        <dbReference type="RuleBase" id="RU004075"/>
    </source>
</evidence>
<dbReference type="InterPro" id="IPR015421">
    <property type="entry name" value="PyrdxlP-dep_Trfase_major"/>
</dbReference>
<dbReference type="PANTHER" id="PTHR43586">
    <property type="entry name" value="CYSTEINE DESULFURASE"/>
    <property type="match status" value="1"/>
</dbReference>
<reference evidence="7" key="1">
    <citation type="journal article" date="2019" name="Int. J. Syst. Evol. Microbiol.">
        <title>The Global Catalogue of Microorganisms (GCM) 10K type strain sequencing project: providing services to taxonomists for standard genome sequencing and annotation.</title>
        <authorList>
            <consortium name="The Broad Institute Genomics Platform"/>
            <consortium name="The Broad Institute Genome Sequencing Center for Infectious Disease"/>
            <person name="Wu L."/>
            <person name="Ma J."/>
        </authorList>
    </citation>
    <scope>NUCLEOTIDE SEQUENCE [LARGE SCALE GENOMIC DNA]</scope>
    <source>
        <strain evidence="7">JCM 18126</strain>
    </source>
</reference>
<accession>A0ABP9I286</accession>
<feature type="domain" description="Aminotransferase class V" evidence="5">
    <location>
        <begin position="44"/>
        <end position="405"/>
    </location>
</feature>
<keyword evidence="6" id="KW-0808">Transferase</keyword>
<dbReference type="InterPro" id="IPR020578">
    <property type="entry name" value="Aminotrans_V_PyrdxlP_BS"/>
</dbReference>
<keyword evidence="2" id="KW-0663">Pyridoxal phosphate</keyword>
<name>A0ABP9I286_9ACTN</name>
<dbReference type="Gene3D" id="3.40.640.10">
    <property type="entry name" value="Type I PLP-dependent aspartate aminotransferase-like (Major domain)"/>
    <property type="match status" value="1"/>
</dbReference>
<dbReference type="Proteomes" id="UP001501195">
    <property type="component" value="Unassembled WGS sequence"/>
</dbReference>
<dbReference type="InterPro" id="IPR015422">
    <property type="entry name" value="PyrdxlP-dep_Trfase_small"/>
</dbReference>